<dbReference type="Gene3D" id="3.40.80.10">
    <property type="entry name" value="Peptidoglycan recognition protein-like"/>
    <property type="match status" value="1"/>
</dbReference>
<evidence type="ECO:0000259" key="4">
    <source>
        <dbReference type="SMART" id="SM00701"/>
    </source>
</evidence>
<dbReference type="InterPro" id="IPR006619">
    <property type="entry name" value="PGRP_domain_met/bac"/>
</dbReference>
<keyword evidence="6" id="KW-1185">Reference proteome</keyword>
<dbReference type="SUPFAM" id="SSF55846">
    <property type="entry name" value="N-acetylmuramoyl-L-alanine amidase-like"/>
    <property type="match status" value="1"/>
</dbReference>
<name>A0A1U6JFV3_9CLOT</name>
<evidence type="ECO:0000313" key="6">
    <source>
        <dbReference type="Proteomes" id="UP000190476"/>
    </source>
</evidence>
<sequence>MRTCFEKRSYDIMEKNGIERRGSVIRKTKGILVKDKWWNYLFIVMLIIAVLCTINYFRYDIMNIYKVSYRKMYQKNLAEDKLNEIRNNLNIQDIDYEWGEELNYVNVPKKIIYHHAAANGFTAESIHESHKKKGWGGIGYHYYIRKDGTIYSGRPETAEGAHTKGKNKESIGICLEGNFEEDRLSLEQLESLYELSVYIGLKYDIYEIVGHRDQWNTLCPGKNFPVESIAKKVVNGIRDFDVEENKIIPILE</sequence>
<keyword evidence="2" id="KW-0812">Transmembrane</keyword>
<dbReference type="STRING" id="1351755.CCH01_16040"/>
<dbReference type="OrthoDB" id="9811296at2"/>
<proteinExistence type="inferred from homology"/>
<evidence type="ECO:0000256" key="2">
    <source>
        <dbReference type="SAM" id="Phobius"/>
    </source>
</evidence>
<accession>A0A1U6JFV3</accession>
<dbReference type="SMART" id="SM00644">
    <property type="entry name" value="Ami_2"/>
    <property type="match status" value="1"/>
</dbReference>
<feature type="transmembrane region" description="Helical" evidence="2">
    <location>
        <begin position="37"/>
        <end position="57"/>
    </location>
</feature>
<feature type="domain" description="Peptidoglycan recognition protein family" evidence="4">
    <location>
        <begin position="97"/>
        <end position="215"/>
    </location>
</feature>
<comment type="similarity">
    <text evidence="1">Belongs to the N-acetylmuramoyl-L-alanine amidase 2 family.</text>
</comment>
<dbReference type="InterPro" id="IPR015510">
    <property type="entry name" value="PGRP"/>
</dbReference>
<dbReference type="SMART" id="SM00701">
    <property type="entry name" value="PGRP"/>
    <property type="match status" value="1"/>
</dbReference>
<dbReference type="RefSeq" id="WP_079481436.1">
    <property type="nucleotide sequence ID" value="NZ_CBML010000006.1"/>
</dbReference>
<evidence type="ECO:0000259" key="3">
    <source>
        <dbReference type="SMART" id="SM00644"/>
    </source>
</evidence>
<organism evidence="5 6">
    <name type="scientific">Clostridium chauvoei JF4335</name>
    <dbReference type="NCBI Taxonomy" id="1351755"/>
    <lineage>
        <taxon>Bacteria</taxon>
        <taxon>Bacillati</taxon>
        <taxon>Bacillota</taxon>
        <taxon>Clostridia</taxon>
        <taxon>Eubacteriales</taxon>
        <taxon>Clostridiaceae</taxon>
        <taxon>Clostridium</taxon>
    </lineage>
</organism>
<dbReference type="InterPro" id="IPR036505">
    <property type="entry name" value="Amidase/PGRP_sf"/>
</dbReference>
<gene>
    <name evidence="5" type="ORF">CCH01_16040</name>
</gene>
<evidence type="ECO:0000313" key="5">
    <source>
        <dbReference type="EMBL" id="SLK19158.1"/>
    </source>
</evidence>
<protein>
    <submittedName>
        <fullName evidence="5">Putative N-acetylmuramoyl-L-alanine amidase</fullName>
    </submittedName>
</protein>
<dbReference type="GO" id="GO:0008270">
    <property type="term" value="F:zinc ion binding"/>
    <property type="evidence" value="ECO:0007669"/>
    <property type="project" value="InterPro"/>
</dbReference>
<dbReference type="GO" id="GO:0009253">
    <property type="term" value="P:peptidoglycan catabolic process"/>
    <property type="evidence" value="ECO:0007669"/>
    <property type="project" value="InterPro"/>
</dbReference>
<feature type="domain" description="N-acetylmuramoyl-L-alanine amidase" evidence="3">
    <location>
        <begin position="97"/>
        <end position="221"/>
    </location>
</feature>
<dbReference type="AlphaFoldDB" id="A0A1U6JFV3"/>
<dbReference type="PANTHER" id="PTHR11022:SF41">
    <property type="entry name" value="PEPTIDOGLYCAN-RECOGNITION PROTEIN LC-RELATED"/>
    <property type="match status" value="1"/>
</dbReference>
<dbReference type="InterPro" id="IPR002502">
    <property type="entry name" value="Amidase_domain"/>
</dbReference>
<evidence type="ECO:0000256" key="1">
    <source>
        <dbReference type="ARBA" id="ARBA00007553"/>
    </source>
</evidence>
<reference evidence="6" key="1">
    <citation type="submission" date="2017-03" db="EMBL/GenBank/DDBJ databases">
        <authorList>
            <person name="Falquet L."/>
            <person name="Falquet L."/>
        </authorList>
    </citation>
    <scope>NUCLEOTIDE SEQUENCE [LARGE SCALE GENOMIC DNA]</scope>
</reference>
<dbReference type="Pfam" id="PF01510">
    <property type="entry name" value="Amidase_2"/>
    <property type="match status" value="1"/>
</dbReference>
<dbReference type="PANTHER" id="PTHR11022">
    <property type="entry name" value="PEPTIDOGLYCAN RECOGNITION PROTEIN"/>
    <property type="match status" value="1"/>
</dbReference>
<dbReference type="GO" id="GO:0008745">
    <property type="term" value="F:N-acetylmuramoyl-L-alanine amidase activity"/>
    <property type="evidence" value="ECO:0007669"/>
    <property type="project" value="InterPro"/>
</dbReference>
<dbReference type="EMBL" id="LT799839">
    <property type="protein sequence ID" value="SLK19158.1"/>
    <property type="molecule type" value="Genomic_DNA"/>
</dbReference>
<keyword evidence="2" id="KW-0472">Membrane</keyword>
<keyword evidence="2" id="KW-1133">Transmembrane helix</keyword>
<dbReference type="Proteomes" id="UP000190476">
    <property type="component" value="Chromosome I"/>
</dbReference>
<dbReference type="CDD" id="cd06583">
    <property type="entry name" value="PGRP"/>
    <property type="match status" value="1"/>
</dbReference>